<evidence type="ECO:0000256" key="1">
    <source>
        <dbReference type="ARBA" id="ARBA00023015"/>
    </source>
</evidence>
<dbReference type="InterPro" id="IPR036388">
    <property type="entry name" value="WH-like_DNA-bd_sf"/>
</dbReference>
<evidence type="ECO:0000259" key="3">
    <source>
        <dbReference type="PROSITE" id="PS51077"/>
    </source>
</evidence>
<dbReference type="GO" id="GO:0003677">
    <property type="term" value="F:DNA binding"/>
    <property type="evidence" value="ECO:0007669"/>
    <property type="project" value="InterPro"/>
</dbReference>
<accession>A0A7X1AZJ3</accession>
<dbReference type="AlphaFoldDB" id="A0A7X1AZJ3"/>
<name>A0A7X1AZJ3_9BACT</name>
<evidence type="ECO:0000313" key="4">
    <source>
        <dbReference type="EMBL" id="MBC2601755.1"/>
    </source>
</evidence>
<evidence type="ECO:0000313" key="5">
    <source>
        <dbReference type="Proteomes" id="UP000525652"/>
    </source>
</evidence>
<dbReference type="InterPro" id="IPR005471">
    <property type="entry name" value="Tscrpt_reg_IclR_N"/>
</dbReference>
<protein>
    <submittedName>
        <fullName evidence="4">Helix-turn-helix domain-containing protein</fullName>
    </submittedName>
</protein>
<sequence length="251" mass="27246">MAAPQNPSSSTLLRGIKVLERISLEEEPVRFSELRQTLPGATDATLSRLLQTLEAADYVRRSGKVGYVRGPALQNWIQLCTGGSGGFQSVAENTVRQLCRITNESTALATFLNDRLIVVASQVAEGAVSIIHPGHTLHFEGDHAGALAILSLMTPEEQRQMVGGPLSSIASLAELQESLTRFRTSPDSEIFRDRSLARPGICRIAIPFQVGPHRGSLFLCLTETQADQSFAELTRHLSSSRENLLKATKVG</sequence>
<comment type="caution">
    <text evidence="4">The sequence shown here is derived from an EMBL/GenBank/DDBJ whole genome shotgun (WGS) entry which is preliminary data.</text>
</comment>
<organism evidence="4 5">
    <name type="scientific">Puniceicoccus vermicola</name>
    <dbReference type="NCBI Taxonomy" id="388746"/>
    <lineage>
        <taxon>Bacteria</taxon>
        <taxon>Pseudomonadati</taxon>
        <taxon>Verrucomicrobiota</taxon>
        <taxon>Opitutia</taxon>
        <taxon>Puniceicoccales</taxon>
        <taxon>Puniceicoccaceae</taxon>
        <taxon>Puniceicoccus</taxon>
    </lineage>
</organism>
<dbReference type="InterPro" id="IPR036390">
    <property type="entry name" value="WH_DNA-bd_sf"/>
</dbReference>
<feature type="domain" description="HTH iclR-type" evidence="3">
    <location>
        <begin position="9"/>
        <end position="71"/>
    </location>
</feature>
<dbReference type="Pfam" id="PF09339">
    <property type="entry name" value="HTH_IclR"/>
    <property type="match status" value="1"/>
</dbReference>
<dbReference type="EMBL" id="JACHVA010000075">
    <property type="protein sequence ID" value="MBC2601755.1"/>
    <property type="molecule type" value="Genomic_DNA"/>
</dbReference>
<dbReference type="SUPFAM" id="SSF55781">
    <property type="entry name" value="GAF domain-like"/>
    <property type="match status" value="1"/>
</dbReference>
<dbReference type="Gene3D" id="3.30.450.40">
    <property type="match status" value="1"/>
</dbReference>
<reference evidence="4 5" key="1">
    <citation type="submission" date="2020-07" db="EMBL/GenBank/DDBJ databases">
        <authorList>
            <person name="Feng X."/>
        </authorList>
    </citation>
    <scope>NUCLEOTIDE SEQUENCE [LARGE SCALE GENOMIC DNA]</scope>
    <source>
        <strain evidence="4 5">JCM14086</strain>
    </source>
</reference>
<dbReference type="SUPFAM" id="SSF46785">
    <property type="entry name" value="Winged helix' DNA-binding domain"/>
    <property type="match status" value="1"/>
</dbReference>
<dbReference type="Gene3D" id="1.10.10.10">
    <property type="entry name" value="Winged helix-like DNA-binding domain superfamily/Winged helix DNA-binding domain"/>
    <property type="match status" value="1"/>
</dbReference>
<dbReference type="PROSITE" id="PS51077">
    <property type="entry name" value="HTH_ICLR"/>
    <property type="match status" value="1"/>
</dbReference>
<proteinExistence type="predicted"/>
<keyword evidence="2" id="KW-0804">Transcription</keyword>
<keyword evidence="1" id="KW-0805">Transcription regulation</keyword>
<keyword evidence="5" id="KW-1185">Reference proteome</keyword>
<dbReference type="InterPro" id="IPR029016">
    <property type="entry name" value="GAF-like_dom_sf"/>
</dbReference>
<dbReference type="Proteomes" id="UP000525652">
    <property type="component" value="Unassembled WGS sequence"/>
</dbReference>
<dbReference type="RefSeq" id="WP_185692463.1">
    <property type="nucleotide sequence ID" value="NZ_JACHVA010000075.1"/>
</dbReference>
<dbReference type="GO" id="GO:0006355">
    <property type="term" value="P:regulation of DNA-templated transcription"/>
    <property type="evidence" value="ECO:0007669"/>
    <property type="project" value="InterPro"/>
</dbReference>
<gene>
    <name evidence="4" type="ORF">H5P30_08190</name>
</gene>
<evidence type="ECO:0000256" key="2">
    <source>
        <dbReference type="ARBA" id="ARBA00023163"/>
    </source>
</evidence>